<feature type="transmembrane region" description="Helical" evidence="1">
    <location>
        <begin position="118"/>
        <end position="137"/>
    </location>
</feature>
<protein>
    <recommendedName>
        <fullName evidence="4">Oligosaccharide repeat unit polymerase</fullName>
    </recommendedName>
</protein>
<evidence type="ECO:0000313" key="3">
    <source>
        <dbReference type="Proteomes" id="UP000032254"/>
    </source>
</evidence>
<feature type="transmembrane region" description="Helical" evidence="1">
    <location>
        <begin position="27"/>
        <end position="48"/>
    </location>
</feature>
<keyword evidence="1" id="KW-0472">Membrane</keyword>
<dbReference type="PATRIC" id="fig|47853.6.peg.2534"/>
<keyword evidence="1" id="KW-1133">Transmembrane helix</keyword>
<dbReference type="EMBL" id="JXSX01000001">
    <property type="protein sequence ID" value="KIR65977.1"/>
    <property type="molecule type" value="Genomic_DNA"/>
</dbReference>
<gene>
    <name evidence="2" type="ORF">TK50_11975</name>
</gene>
<feature type="transmembrane region" description="Helical" evidence="1">
    <location>
        <begin position="201"/>
        <end position="222"/>
    </location>
</feature>
<comment type="caution">
    <text evidence="2">The sequence shown here is derived from an EMBL/GenBank/DDBJ whole genome shotgun (WGS) entry which is preliminary data.</text>
</comment>
<dbReference type="OrthoDB" id="2379168at2"/>
<reference evidence="2 3" key="1">
    <citation type="submission" date="2015-01" db="EMBL/GenBank/DDBJ databases">
        <title>Sequencing and annotation of Micromonospora carbonacea strain JXNU-1 genome.</title>
        <authorList>
            <person name="Long Z."/>
            <person name="Huang Y."/>
            <person name="Jiang Y."/>
        </authorList>
    </citation>
    <scope>NUCLEOTIDE SEQUENCE [LARGE SCALE GENOMIC DNA]</scope>
    <source>
        <strain evidence="2 3">JXNU-1</strain>
    </source>
</reference>
<feature type="transmembrane region" description="Helical" evidence="1">
    <location>
        <begin position="78"/>
        <end position="98"/>
    </location>
</feature>
<dbReference type="Proteomes" id="UP000032254">
    <property type="component" value="Unassembled WGS sequence"/>
</dbReference>
<sequence length="506" mass="55102">MTALIGLAPRPVPAAEAVEARRPAGNGLIATLLITAASIALVVCVPVLRHWFMVPTTLAGILIGTEAVRWFRRGTDVFEPRACTGLLGLQFLYIAPILQVATDAWSVGIYDPPVWRDALGALAILNVVGLGIYRVILTLPRRPRNRPRRARPMHLPTFYAAGLALTVASILAFCYEIAMFGGVGGFVAAMSDRINPVKMDGMGALIILAESFPTIAFALALVRWRRALRKHTALLVLLICAMTLTQFFIGGLKGSRSSTLWPVLLALVLVHVVLRQVSRKALAIVAALMLAFIYIYAFFKVGGIEAIDEIRETGSIHSAEKDTGRDLPAMLTGDLGRADIQSVVLYRYLNGEFEPMLGETYLYGFTMFVPDALLPVVPEGKIGIGSRILYNPLYERGEGFASKIYGMAGEGIINFGLAGGVLSFVAFGLVIRALQSYYTAASQSPELAPKLIAPMLWALVNINGADLDNILFFMTKYAMPLILLALLAQQFGRYRQEAKPVMGMRR</sequence>
<organism evidence="2 3">
    <name type="scientific">Micromonospora haikouensis</name>
    <dbReference type="NCBI Taxonomy" id="686309"/>
    <lineage>
        <taxon>Bacteria</taxon>
        <taxon>Bacillati</taxon>
        <taxon>Actinomycetota</taxon>
        <taxon>Actinomycetes</taxon>
        <taxon>Micromonosporales</taxon>
        <taxon>Micromonosporaceae</taxon>
        <taxon>Micromonospora</taxon>
    </lineage>
</organism>
<accession>A0A0D0V4Z4</accession>
<dbReference type="GeneID" id="301304842"/>
<dbReference type="AlphaFoldDB" id="A0A0D0V4Z4"/>
<evidence type="ECO:0000256" key="1">
    <source>
        <dbReference type="SAM" id="Phobius"/>
    </source>
</evidence>
<evidence type="ECO:0000313" key="2">
    <source>
        <dbReference type="EMBL" id="KIR65977.1"/>
    </source>
</evidence>
<feature type="transmembrane region" description="Helical" evidence="1">
    <location>
        <begin position="412"/>
        <end position="435"/>
    </location>
</feature>
<feature type="transmembrane region" description="Helical" evidence="1">
    <location>
        <begin position="281"/>
        <end position="299"/>
    </location>
</feature>
<keyword evidence="3" id="KW-1185">Reference proteome</keyword>
<feature type="transmembrane region" description="Helical" evidence="1">
    <location>
        <begin position="234"/>
        <end position="252"/>
    </location>
</feature>
<feature type="transmembrane region" description="Helical" evidence="1">
    <location>
        <begin position="158"/>
        <end position="181"/>
    </location>
</feature>
<keyword evidence="1" id="KW-0812">Transmembrane</keyword>
<feature type="transmembrane region" description="Helical" evidence="1">
    <location>
        <begin position="470"/>
        <end position="488"/>
    </location>
</feature>
<proteinExistence type="predicted"/>
<dbReference type="RefSeq" id="WP_043962810.1">
    <property type="nucleotide sequence ID" value="NZ_JXSX01000001.1"/>
</dbReference>
<feature type="transmembrane region" description="Helical" evidence="1">
    <location>
        <begin position="258"/>
        <end position="274"/>
    </location>
</feature>
<name>A0A0D0V4Z4_9ACTN</name>
<evidence type="ECO:0008006" key="4">
    <source>
        <dbReference type="Google" id="ProtNLM"/>
    </source>
</evidence>